<name>A0A7X9RNH3_9BIFI</name>
<feature type="region of interest" description="Disordered" evidence="1">
    <location>
        <begin position="32"/>
        <end position="55"/>
    </location>
</feature>
<gene>
    <name evidence="3" type="ORF">HF844_02995</name>
</gene>
<organism evidence="3 4">
    <name type="scientific">Bifidobacterium thermophilum</name>
    <dbReference type="NCBI Taxonomy" id="33905"/>
    <lineage>
        <taxon>Bacteria</taxon>
        <taxon>Bacillati</taxon>
        <taxon>Actinomycetota</taxon>
        <taxon>Actinomycetes</taxon>
        <taxon>Bifidobacteriales</taxon>
        <taxon>Bifidobacteriaceae</taxon>
        <taxon>Bifidobacterium</taxon>
    </lineage>
</organism>
<reference evidence="3 4" key="1">
    <citation type="submission" date="2020-04" db="EMBL/GenBank/DDBJ databases">
        <authorList>
            <person name="Hitch T.C.A."/>
            <person name="Wylensek D."/>
            <person name="Clavel T."/>
        </authorList>
    </citation>
    <scope>NUCLEOTIDE SEQUENCE [LARGE SCALE GENOMIC DNA]</scope>
    <source>
        <strain evidence="3 4">BSM-130-P53-3C</strain>
    </source>
</reference>
<feature type="transmembrane region" description="Helical" evidence="2">
    <location>
        <begin position="6"/>
        <end position="24"/>
    </location>
</feature>
<dbReference type="RefSeq" id="WP_168983875.1">
    <property type="nucleotide sequence ID" value="NZ_JABAGI010000002.1"/>
</dbReference>
<evidence type="ECO:0000256" key="2">
    <source>
        <dbReference type="SAM" id="Phobius"/>
    </source>
</evidence>
<dbReference type="Proteomes" id="UP000588369">
    <property type="component" value="Unassembled WGS sequence"/>
</dbReference>
<evidence type="ECO:0000256" key="1">
    <source>
        <dbReference type="SAM" id="MobiDB-lite"/>
    </source>
</evidence>
<keyword evidence="2" id="KW-0812">Transmembrane</keyword>
<proteinExistence type="predicted"/>
<comment type="caution">
    <text evidence="3">The sequence shown here is derived from an EMBL/GenBank/DDBJ whole genome shotgun (WGS) entry which is preliminary data.</text>
</comment>
<dbReference type="AlphaFoldDB" id="A0A7X9RNH3"/>
<protein>
    <submittedName>
        <fullName evidence="3">Uncharacterized protein</fullName>
    </submittedName>
</protein>
<accession>A0A7X9RNH3</accession>
<evidence type="ECO:0000313" key="4">
    <source>
        <dbReference type="Proteomes" id="UP000588369"/>
    </source>
</evidence>
<sequence>MKIDYVVIAICMVAVVSIVALLMYRKKSIGSLKGENTSRRGGGEIISKQTSELSHSDKQANELAIQVDMLPAEAVSDESGLVEITDNNVLARVNNLVPAFAQAGVAAANAVQAVKAGNEVLYRAIIPAGAKLADSRTMKGAVRGIYHGADGIKGHANLVAVQAQKRTAAIANTATAAMGVAAMVVGQYYMTQINAELGEISDGMSKVSDFQDNEFRSRVFSLVAHVKKIADFQVEILENDELRLSKIAQLDGLEEECTQLLGQVNLTLAVFSKKNDLNYSAYEKELKEAQNWYTYQKALLDILYKISDLRYALHMGAVSRRQCAALLPTYAKQVKDTQALLTAWHQASVKRLGIDTGEIRRRRDGFDGVVHFIPGLVNDDFNFRAIDEKTVDMIAAQESAQSIEYPQDDSELYAEDVQLISKDGKIYYLPMDKEE</sequence>
<evidence type="ECO:0000313" key="3">
    <source>
        <dbReference type="EMBL" id="NME61772.1"/>
    </source>
</evidence>
<keyword evidence="2" id="KW-0472">Membrane</keyword>
<keyword evidence="2" id="KW-1133">Transmembrane helix</keyword>
<dbReference type="EMBL" id="JABAGI010000002">
    <property type="protein sequence ID" value="NME61772.1"/>
    <property type="molecule type" value="Genomic_DNA"/>
</dbReference>